<feature type="transmembrane region" description="Helical" evidence="5">
    <location>
        <begin position="12"/>
        <end position="31"/>
    </location>
</feature>
<feature type="transmembrane region" description="Helical" evidence="5">
    <location>
        <begin position="110"/>
        <end position="128"/>
    </location>
</feature>
<evidence type="ECO:0000256" key="5">
    <source>
        <dbReference type="SAM" id="Phobius"/>
    </source>
</evidence>
<evidence type="ECO:0008006" key="8">
    <source>
        <dbReference type="Google" id="ProtNLM"/>
    </source>
</evidence>
<sequence length="658" mass="70875">MKPPYLSFLRWLFAVKLFIAGMLAFTSAVHIGLPQPYWALVTCCVVMNPITGAIRSKAIYRLMGTLGAGVVSLTLVSIFVNTPLLMVAVTGLVATAAFALALVDRTPRSYGFLLFGITIMLIAVPQIGQPGNMFDTAAARITEIGLGLICCSAVDSIIAPRSLGREMRERLHAWIPDVERWFQEALAGRETDPEATADRLRMIGDVTALSVLAGQLRYDPTVPRRDRKIAFAIQQRMLRLVPLISAIGSRISTGGDSPGEDLSLALADVPRLVSDGEGPPPDFTARMNALDEERPGSWSRLLHRNLAILIADALSLWSEIRVLDSALDSGAALPPALEAATKRARAFTLFPDYHIVWRVSVAILLTYATLTALWYLTGWQQAPGALLIGSVAIAFFGGVDEAGVAIAKFAQFAVLATAAAAVLCYGLLPMATDYGAFLVVMALFMMPIAAWSISNPLALLLLAFSLSTINLQGEYRPLDFGVFLDASFASLLGIFVGFFWLHIARRMGAAHAVERYAKTARADIRGLALRATAGDRDRYIAQSLDRIGALTMRLAAAHGSDESLRLLRRLRAGANVADLRHTANGLSGDTRQAAERLLTAIHRETDQDSPSSSLLDSIDEALSVALGSATGEDNPLVRGLLGLRLALFEKSPPWKSVG</sequence>
<keyword evidence="3 5" id="KW-1133">Transmembrane helix</keyword>
<protein>
    <recommendedName>
        <fullName evidence="8">Fusaric acid resistance protein</fullName>
    </recommendedName>
</protein>
<feature type="transmembrane region" description="Helical" evidence="5">
    <location>
        <begin position="85"/>
        <end position="103"/>
    </location>
</feature>
<dbReference type="Proteomes" id="UP000059113">
    <property type="component" value="Chromosome"/>
</dbReference>
<comment type="subcellular location">
    <subcellularLocation>
        <location evidence="1">Membrane</location>
        <topology evidence="1">Multi-pass membrane protein</topology>
    </subcellularLocation>
</comment>
<feature type="transmembrane region" description="Helical" evidence="5">
    <location>
        <begin position="355"/>
        <end position="376"/>
    </location>
</feature>
<keyword evidence="4 5" id="KW-0472">Membrane</keyword>
<dbReference type="PANTHER" id="PTHR31086">
    <property type="entry name" value="ALUMINUM-ACTIVATED MALATE TRANSPORTER 10"/>
    <property type="match status" value="1"/>
</dbReference>
<feature type="transmembrane region" description="Helical" evidence="5">
    <location>
        <begin position="59"/>
        <end position="79"/>
    </location>
</feature>
<proteinExistence type="predicted"/>
<evidence type="ECO:0000313" key="6">
    <source>
        <dbReference type="EMBL" id="AKQ43493.2"/>
    </source>
</evidence>
<keyword evidence="7" id="KW-1185">Reference proteome</keyword>
<dbReference type="GO" id="GO:0022857">
    <property type="term" value="F:transmembrane transporter activity"/>
    <property type="evidence" value="ECO:0007669"/>
    <property type="project" value="InterPro"/>
</dbReference>
<dbReference type="GO" id="GO:0005886">
    <property type="term" value="C:plasma membrane"/>
    <property type="evidence" value="ECO:0007669"/>
    <property type="project" value="InterPro"/>
</dbReference>
<accession>A0A0H4W1T2</accession>
<dbReference type="AlphaFoldDB" id="A0A0H4W1T2"/>
<evidence type="ECO:0000313" key="7">
    <source>
        <dbReference type="Proteomes" id="UP000059113"/>
    </source>
</evidence>
<name>A0A0H4W1T2_9SPHN</name>
<feature type="transmembrane region" description="Helical" evidence="5">
    <location>
        <begin position="406"/>
        <end position="428"/>
    </location>
</feature>
<feature type="transmembrane region" description="Helical" evidence="5">
    <location>
        <begin position="481"/>
        <end position="501"/>
    </location>
</feature>
<keyword evidence="2 5" id="KW-0812">Transmembrane</keyword>
<dbReference type="RefSeq" id="WP_048886507.1">
    <property type="nucleotide sequence ID" value="NZ_CP011310.1"/>
</dbReference>
<evidence type="ECO:0000256" key="1">
    <source>
        <dbReference type="ARBA" id="ARBA00004141"/>
    </source>
</evidence>
<dbReference type="EMBL" id="CP011310">
    <property type="protein sequence ID" value="AKQ43493.2"/>
    <property type="molecule type" value="Genomic_DNA"/>
</dbReference>
<reference evidence="7" key="2">
    <citation type="submission" date="2015-04" db="EMBL/GenBank/DDBJ databases">
        <title>The complete genome sequence of Erythrobacter sp. s21-N3.</title>
        <authorList>
            <person name="Zhuang L."/>
            <person name="Liu Y."/>
            <person name="Shao Z."/>
        </authorList>
    </citation>
    <scope>NUCLEOTIDE SEQUENCE [LARGE SCALE GENOMIC DNA]</scope>
    <source>
        <strain evidence="7">s21-N3</strain>
    </source>
</reference>
<dbReference type="InterPro" id="IPR006726">
    <property type="entry name" value="PHBA_efflux_AaeB/fusaric-R"/>
</dbReference>
<evidence type="ECO:0000256" key="3">
    <source>
        <dbReference type="ARBA" id="ARBA00022989"/>
    </source>
</evidence>
<gene>
    <name evidence="6" type="ORF">CP97_14320</name>
</gene>
<feature type="transmembrane region" description="Helical" evidence="5">
    <location>
        <begin position="382"/>
        <end position="399"/>
    </location>
</feature>
<feature type="transmembrane region" description="Helical" evidence="5">
    <location>
        <begin position="37"/>
        <end position="54"/>
    </location>
</feature>
<dbReference type="STRING" id="1648404.CP97_14320"/>
<dbReference type="Pfam" id="PF04632">
    <property type="entry name" value="FUSC"/>
    <property type="match status" value="1"/>
</dbReference>
<dbReference type="OrthoDB" id="9807111at2"/>
<evidence type="ECO:0000256" key="4">
    <source>
        <dbReference type="ARBA" id="ARBA00023136"/>
    </source>
</evidence>
<evidence type="ECO:0000256" key="2">
    <source>
        <dbReference type="ARBA" id="ARBA00022692"/>
    </source>
</evidence>
<reference evidence="6 7" key="1">
    <citation type="journal article" date="2015" name="Int. J. Syst. Evol. Microbiol.">
        <title>Erythrobacter atlanticus sp. nov., a bacterium from ocean sediment able to degrade polycyclic aromatic hydrocarbons.</title>
        <authorList>
            <person name="Zhuang L."/>
            <person name="Liu Y."/>
            <person name="Wang L."/>
            <person name="Wang W."/>
            <person name="Shao Z."/>
        </authorList>
    </citation>
    <scope>NUCLEOTIDE SEQUENCE [LARGE SCALE GENOMIC DNA]</scope>
    <source>
        <strain evidence="7">s21-N3</strain>
    </source>
</reference>
<feature type="transmembrane region" description="Helical" evidence="5">
    <location>
        <begin position="140"/>
        <end position="160"/>
    </location>
</feature>
<organism evidence="6 7">
    <name type="scientific">Aurantiacibacter atlanticus</name>
    <dbReference type="NCBI Taxonomy" id="1648404"/>
    <lineage>
        <taxon>Bacteria</taxon>
        <taxon>Pseudomonadati</taxon>
        <taxon>Pseudomonadota</taxon>
        <taxon>Alphaproteobacteria</taxon>
        <taxon>Sphingomonadales</taxon>
        <taxon>Erythrobacteraceae</taxon>
        <taxon>Aurantiacibacter</taxon>
    </lineage>
</organism>
<dbReference type="KEGG" id="ery:CP97_14320"/>